<dbReference type="Proteomes" id="UP001147747">
    <property type="component" value="Unassembled WGS sequence"/>
</dbReference>
<name>A0A9X0BAR1_9EURO</name>
<protein>
    <submittedName>
        <fullName evidence="1">Uncharacterized protein</fullName>
    </submittedName>
</protein>
<dbReference type="GeneID" id="81369770"/>
<reference evidence="1" key="2">
    <citation type="journal article" date="2023" name="IMA Fungus">
        <title>Comparative genomic study of the Penicillium genus elucidates a diverse pangenome and 15 lateral gene transfer events.</title>
        <authorList>
            <person name="Petersen C."/>
            <person name="Sorensen T."/>
            <person name="Nielsen M.R."/>
            <person name="Sondergaard T.E."/>
            <person name="Sorensen J.L."/>
            <person name="Fitzpatrick D.A."/>
            <person name="Frisvad J.C."/>
            <person name="Nielsen K.L."/>
        </authorList>
    </citation>
    <scope>NUCLEOTIDE SEQUENCE</scope>
    <source>
        <strain evidence="1">IBT 29677</strain>
    </source>
</reference>
<sequence length="76" mass="7937">MVFIILTLPERRQSPLGLTGGPGRASTRTHVTPPAEAVCDSAEAHPNSLIIATKLGIVFPAPSGRRGAPHRLAESS</sequence>
<reference evidence="1" key="1">
    <citation type="submission" date="2022-12" db="EMBL/GenBank/DDBJ databases">
        <authorList>
            <person name="Petersen C."/>
        </authorList>
    </citation>
    <scope>NUCLEOTIDE SEQUENCE</scope>
    <source>
        <strain evidence="1">IBT 29677</strain>
    </source>
</reference>
<organism evidence="1 2">
    <name type="scientific">Penicillium cosmopolitanum</name>
    <dbReference type="NCBI Taxonomy" id="1131564"/>
    <lineage>
        <taxon>Eukaryota</taxon>
        <taxon>Fungi</taxon>
        <taxon>Dikarya</taxon>
        <taxon>Ascomycota</taxon>
        <taxon>Pezizomycotina</taxon>
        <taxon>Eurotiomycetes</taxon>
        <taxon>Eurotiomycetidae</taxon>
        <taxon>Eurotiales</taxon>
        <taxon>Aspergillaceae</taxon>
        <taxon>Penicillium</taxon>
    </lineage>
</organism>
<accession>A0A9X0BAR1</accession>
<dbReference type="AlphaFoldDB" id="A0A9X0BAR1"/>
<evidence type="ECO:0000313" key="2">
    <source>
        <dbReference type="Proteomes" id="UP001147747"/>
    </source>
</evidence>
<dbReference type="RefSeq" id="XP_056490092.1">
    <property type="nucleotide sequence ID" value="XM_056630790.1"/>
</dbReference>
<evidence type="ECO:0000313" key="1">
    <source>
        <dbReference type="EMBL" id="KAJ5398040.1"/>
    </source>
</evidence>
<comment type="caution">
    <text evidence="1">The sequence shown here is derived from an EMBL/GenBank/DDBJ whole genome shotgun (WGS) entry which is preliminary data.</text>
</comment>
<proteinExistence type="predicted"/>
<keyword evidence="2" id="KW-1185">Reference proteome</keyword>
<gene>
    <name evidence="1" type="ORF">N7509_006153</name>
</gene>
<dbReference type="EMBL" id="JAPZBU010000006">
    <property type="protein sequence ID" value="KAJ5398040.1"/>
    <property type="molecule type" value="Genomic_DNA"/>
</dbReference>